<evidence type="ECO:0000313" key="1">
    <source>
        <dbReference type="EMBL" id="MBA9085095.1"/>
    </source>
</evidence>
<sequence length="314" mass="36828">MERLFILGNGFDVAHSLPTRYDNFRKYLLENYPNASKRSPSFNISSSTMPDGDEVFDDDEAVSFIMHVISNAEKDGTYWCDIETSLGYLDFSEFFDDISILFGDEEDDDDFYSDDYKRRDDASSNFRRVTETIKDYFSEWINTIDISEVEPKPKLQDLISNGENQFINFNYTKVLEQIYNVEEVTHIHGIVNGDIILGHGVELTSNNEDDEDQDYDDTYFELDELHRSLRKPTEKIIQKHESFFNKLAKVNEIYSYGFSFSDVDLPYIRKICESTDTTHVVWYLSRFGTAEEHEEYKAKIRRCGFKGTIEWFDI</sequence>
<dbReference type="Proteomes" id="UP000567067">
    <property type="component" value="Unassembled WGS sequence"/>
</dbReference>
<proteinExistence type="predicted"/>
<reference evidence="1 2" key="1">
    <citation type="submission" date="2020-08" db="EMBL/GenBank/DDBJ databases">
        <title>Genomic Encyclopedia of Type Strains, Phase III (KMG-III): the genomes of soil and plant-associated and newly described type strains.</title>
        <authorList>
            <person name="Whitman W."/>
        </authorList>
    </citation>
    <scope>NUCLEOTIDE SEQUENCE [LARGE SCALE GENOMIC DNA]</scope>
    <source>
        <strain evidence="1 2">CECT 8693</strain>
    </source>
</reference>
<dbReference type="EMBL" id="JACJIP010000007">
    <property type="protein sequence ID" value="MBA9085095.1"/>
    <property type="molecule type" value="Genomic_DNA"/>
</dbReference>
<evidence type="ECO:0008006" key="3">
    <source>
        <dbReference type="Google" id="ProtNLM"/>
    </source>
</evidence>
<keyword evidence="2" id="KW-1185">Reference proteome</keyword>
<dbReference type="RefSeq" id="WP_182535028.1">
    <property type="nucleotide sequence ID" value="NZ_JACJIP010000007.1"/>
</dbReference>
<dbReference type="AlphaFoldDB" id="A0A7W3SRU2"/>
<dbReference type="Pfam" id="PF14253">
    <property type="entry name" value="AbiH"/>
    <property type="match status" value="1"/>
</dbReference>
<comment type="caution">
    <text evidence="1">The sequence shown here is derived from an EMBL/GenBank/DDBJ whole genome shotgun (WGS) entry which is preliminary data.</text>
</comment>
<dbReference type="InterPro" id="IPR025935">
    <property type="entry name" value="AbiH"/>
</dbReference>
<evidence type="ECO:0000313" key="2">
    <source>
        <dbReference type="Proteomes" id="UP000567067"/>
    </source>
</evidence>
<name>A0A7W3SRU2_9BACL</name>
<organism evidence="1 2">
    <name type="scientific">Fontibacillus solani</name>
    <dbReference type="NCBI Taxonomy" id="1572857"/>
    <lineage>
        <taxon>Bacteria</taxon>
        <taxon>Bacillati</taxon>
        <taxon>Bacillota</taxon>
        <taxon>Bacilli</taxon>
        <taxon>Bacillales</taxon>
        <taxon>Paenibacillaceae</taxon>
        <taxon>Fontibacillus</taxon>
    </lineage>
</organism>
<accession>A0A7W3SRU2</accession>
<protein>
    <recommendedName>
        <fullName evidence="3">Bacteriophage abortive infection AbiH</fullName>
    </recommendedName>
</protein>
<gene>
    <name evidence="1" type="ORF">FHR92_001557</name>
</gene>